<dbReference type="Proteomes" id="UP000177346">
    <property type="component" value="Unassembled WGS sequence"/>
</dbReference>
<protein>
    <recommendedName>
        <fullName evidence="1">CARDB domain-containing protein</fullName>
    </recommendedName>
</protein>
<dbReference type="Pfam" id="PF07705">
    <property type="entry name" value="CARDB"/>
    <property type="match status" value="1"/>
</dbReference>
<gene>
    <name evidence="2" type="ORF">A3B19_03640</name>
</gene>
<dbReference type="AlphaFoldDB" id="A0A1F5XHE0"/>
<comment type="caution">
    <text evidence="2">The sequence shown here is derived from an EMBL/GenBank/DDBJ whole genome shotgun (WGS) entry which is preliminary data.</text>
</comment>
<dbReference type="Gene3D" id="2.60.40.10">
    <property type="entry name" value="Immunoglobulins"/>
    <property type="match status" value="1"/>
</dbReference>
<name>A0A1F5XHE0_9BACT</name>
<reference evidence="2 3" key="1">
    <citation type="journal article" date="2016" name="Nat. Commun.">
        <title>Thousands of microbial genomes shed light on interconnected biogeochemical processes in an aquifer system.</title>
        <authorList>
            <person name="Anantharaman K."/>
            <person name="Brown C.T."/>
            <person name="Hug L.A."/>
            <person name="Sharon I."/>
            <person name="Castelle C.J."/>
            <person name="Probst A.J."/>
            <person name="Thomas B.C."/>
            <person name="Singh A."/>
            <person name="Wilkins M.J."/>
            <person name="Karaoz U."/>
            <person name="Brodie E.L."/>
            <person name="Williams K.H."/>
            <person name="Hubbard S.S."/>
            <person name="Banfield J.F."/>
        </authorList>
    </citation>
    <scope>NUCLEOTIDE SEQUENCE [LARGE SCALE GENOMIC DNA]</scope>
</reference>
<sequence length="414" mass="43574">MVKNFRVGAVLATLVFGAAFYFLPTFHSPEVQAGSEHNLSGWAWSENIGWISFNSTNQGGGANYGVTVDSGGNLSGYAWSENIGWIDFNENTGCPSSPCRPKLNRSSGQVSGWVKALAAGGSGWDGWIRLRGSNYGVGVNGCDWDGYAWGSDVVGWIHFKGSNYGVSGTGSGCGVQPDLLVSSGPLLNFGVLVGGTTVNFKGTVRNQGDAEAVGAFSNRFQVDIDNNGSVDLTLTPNPTLSGLAAGRFSEVVSGNWSNIPVGTHRVVLCADQPGPTIAESNENNNCSESLFTVSVPEFYLLSSNELDIDVTGVGDSSSGTTKITVIPVGAFTDDVALSVQSVSPSLPAGTIYNFVPQTLKKNQYSSGSNFKVTVPGDTAEDEYIITIVGQSPGLNRTINVTLHVNLKIPEFKEI</sequence>
<dbReference type="InterPro" id="IPR011635">
    <property type="entry name" value="CARDB"/>
</dbReference>
<dbReference type="InterPro" id="IPR013783">
    <property type="entry name" value="Ig-like_fold"/>
</dbReference>
<proteinExistence type="predicted"/>
<dbReference type="EMBL" id="MFIF01000006">
    <property type="protein sequence ID" value="OGF87289.1"/>
    <property type="molecule type" value="Genomic_DNA"/>
</dbReference>
<feature type="domain" description="CARDB" evidence="1">
    <location>
        <begin position="176"/>
        <end position="288"/>
    </location>
</feature>
<organism evidence="2 3">
    <name type="scientific">Candidatus Giovannonibacteria bacterium RIFCSPLOWO2_01_FULL_46_32</name>
    <dbReference type="NCBI Taxonomy" id="1798353"/>
    <lineage>
        <taxon>Bacteria</taxon>
        <taxon>Candidatus Giovannoniibacteriota</taxon>
    </lineage>
</organism>
<evidence type="ECO:0000313" key="2">
    <source>
        <dbReference type="EMBL" id="OGF87289.1"/>
    </source>
</evidence>
<accession>A0A1F5XHE0</accession>
<evidence type="ECO:0000259" key="1">
    <source>
        <dbReference type="Pfam" id="PF07705"/>
    </source>
</evidence>
<evidence type="ECO:0000313" key="3">
    <source>
        <dbReference type="Proteomes" id="UP000177346"/>
    </source>
</evidence>